<protein>
    <submittedName>
        <fullName evidence="2">Uncharacterized protein</fullName>
    </submittedName>
</protein>
<sequence length="221" mass="24653">MSEIRKVVDVVLLNFVPGSGSRKNAWSEFFSQRAKESVGHYRSLVTWRGRNGWKGWLDRMLHMGQFAVKGKHDFLGIDKRKLTGMPEQGMKEACGICLPRSESSSSRGVWRCQSGSVVGTVLQDFDGLAHQGESSVSIKENVGSTKEHDGETKSMENGSIIKGKKPSSEKSSTPQRKKGNLKKQMKKMNEQGFESESILKNLNAFWLKESDRVLQIGKCGN</sequence>
<comment type="caution">
    <text evidence="2">The sequence shown here is derived from an EMBL/GenBank/DDBJ whole genome shotgun (WGS) entry which is preliminary data.</text>
</comment>
<reference evidence="2 3" key="1">
    <citation type="submission" date="2019-07" db="EMBL/GenBank/DDBJ databases">
        <title>De Novo Assembly of kiwifruit Actinidia rufa.</title>
        <authorList>
            <person name="Sugita-Konishi S."/>
            <person name="Sato K."/>
            <person name="Mori E."/>
            <person name="Abe Y."/>
            <person name="Kisaki G."/>
            <person name="Hamano K."/>
            <person name="Suezawa K."/>
            <person name="Otani M."/>
            <person name="Fukuda T."/>
            <person name="Manabe T."/>
            <person name="Gomi K."/>
            <person name="Tabuchi M."/>
            <person name="Akimitsu K."/>
            <person name="Kataoka I."/>
        </authorList>
    </citation>
    <scope>NUCLEOTIDE SEQUENCE [LARGE SCALE GENOMIC DNA]</scope>
    <source>
        <strain evidence="3">cv. Fuchu</strain>
    </source>
</reference>
<dbReference type="Proteomes" id="UP000585474">
    <property type="component" value="Unassembled WGS sequence"/>
</dbReference>
<feature type="compositionally biased region" description="Basic residues" evidence="1">
    <location>
        <begin position="175"/>
        <end position="186"/>
    </location>
</feature>
<dbReference type="EMBL" id="BJWL01000027">
    <property type="protein sequence ID" value="GFZ18954.1"/>
    <property type="molecule type" value="Genomic_DNA"/>
</dbReference>
<evidence type="ECO:0000313" key="3">
    <source>
        <dbReference type="Proteomes" id="UP000585474"/>
    </source>
</evidence>
<proteinExistence type="predicted"/>
<feature type="compositionally biased region" description="Basic and acidic residues" evidence="1">
    <location>
        <begin position="145"/>
        <end position="154"/>
    </location>
</feature>
<feature type="region of interest" description="Disordered" evidence="1">
    <location>
        <begin position="136"/>
        <end position="193"/>
    </location>
</feature>
<name>A0A7J0H853_9ERIC</name>
<evidence type="ECO:0000313" key="2">
    <source>
        <dbReference type="EMBL" id="GFZ18954.1"/>
    </source>
</evidence>
<accession>A0A7J0H853</accession>
<evidence type="ECO:0000256" key="1">
    <source>
        <dbReference type="SAM" id="MobiDB-lite"/>
    </source>
</evidence>
<organism evidence="2 3">
    <name type="scientific">Actinidia rufa</name>
    <dbReference type="NCBI Taxonomy" id="165716"/>
    <lineage>
        <taxon>Eukaryota</taxon>
        <taxon>Viridiplantae</taxon>
        <taxon>Streptophyta</taxon>
        <taxon>Embryophyta</taxon>
        <taxon>Tracheophyta</taxon>
        <taxon>Spermatophyta</taxon>
        <taxon>Magnoliopsida</taxon>
        <taxon>eudicotyledons</taxon>
        <taxon>Gunneridae</taxon>
        <taxon>Pentapetalae</taxon>
        <taxon>asterids</taxon>
        <taxon>Ericales</taxon>
        <taxon>Actinidiaceae</taxon>
        <taxon>Actinidia</taxon>
    </lineage>
</organism>
<keyword evidence="3" id="KW-1185">Reference proteome</keyword>
<gene>
    <name evidence="2" type="ORF">Acr_27g0006930</name>
</gene>
<dbReference type="AlphaFoldDB" id="A0A7J0H853"/>